<feature type="compositionally biased region" description="Basic and acidic residues" evidence="1">
    <location>
        <begin position="1465"/>
        <end position="1482"/>
    </location>
</feature>
<feature type="region of interest" description="Disordered" evidence="1">
    <location>
        <begin position="1397"/>
        <end position="1431"/>
    </location>
</feature>
<accession>K0T340</accession>
<feature type="compositionally biased region" description="Basic residues" evidence="1">
    <location>
        <begin position="1920"/>
        <end position="1929"/>
    </location>
</feature>
<feature type="compositionally biased region" description="Low complexity" evidence="1">
    <location>
        <begin position="2275"/>
        <end position="2294"/>
    </location>
</feature>
<sequence length="2408" mass="265358">MSKPTSTEAFSQLAAEMDLADYERSNAGTRKTRHEKLTQNNKRPALDMSDDHAPTEDKEKSRKRIRGSRVAFEDTVLNDMPMIDDDADDADSDEDDEAYVPSSEDEAGDVDDEAGKFPAGEPSTSTAIQLKPGSRKNKRSREKNHPKLSGTGLRKIDTSKTNNQRAILRMRDFASKKLAKQHSEALGAHISGMSETAVLKLRDVAESAPGAHQVYSSLGMVFDGMILSTESEELVQMSPRQIRRRLVLAKKAFSSYNVAAALCKRDCVLWEKAGDAAVRVADLYSEILDVSEKSPYPFSGDDDKSSNSKREFDPASGPERWREDRDSWFEKALSAYQSADSLKPPGIDIPCKLAKAHIRNGDYIDALSIFTDLRLKASGERSRSSMEGSFPCWLLYAELMLRIGFQCEQWNAQESKIDKNTFKRWLRKHSKTFDWKGRRIQALCLALEAAAGTVSCAKLVEWMRNHANQESNSKGNDLAVDDGETKDDAGDHESPETALDKSCHTSRRDSQKKLNDTVAKNNLELEQFDVTSKRMKLVEGSIAYNNRQSARSAIIEKHRTAMRELVRQIAADESLRSHVKNCSGEDNPLPLYGTYETVLDISLMLLRECVQLQLFDCGLLVVESFVNYSSERLQRHDRKMRRKQECEAAAANGGDSFSYDKIGSDSSDDDEPLEDDDDDLAEAWRSISRGDLPFDMKLLNVVCLLGSGTYYYVAINLLEQVMSLSDVSLFAPTAHGGFSGATDDGSAWRKFSQRALEISLTKSYLLSSAVDALVKKRNDLSWTGRALRLIKSHLKAVDGKYGLETILAESTEVNREQTLKIMFAMMNLLLHCARLRLPQIDDLDAQDIKAMETAVSEVITVIKFIIRVKSIIWLPDYADWSLPQSAANTLGILSEALSILVEVSSIAKYEPIAGHAAGESLQAGLAGARNVIATVCQTGRSPSSSTALEGHGPNSWQTFPLPNKWQDALHISMSVRTYNLCTACCVSSFSGWNPHEFCLDQLKAIESISFFGVTMDNPTLSGFLPPFLESEVSEQWDLLGSILPEMEALDFDKELDKRKSTEWYKRVQQSMNKEGLSTTDIALQSEDKGLRSLLSFSWLCLLAAEQTEGDDQDGFVKLAMSILLPATQFCIDKHIWHSQIGKKVINLKHSSTLDFLVDSSSHRCIGLTLNKDPPQKKRTQQPSRRETNDPQVSFQPRPPRGRPVAQAFKVPTSLMLREWRKEALDLPGNDAQANRMMRSLDNAIMTLKQSRSLNALQVASIDVASSLLEVASRPECNNPFVCLQQAAIYANMGSKRGNNDEKFKGYLTSKDRCTPTDALVVLGRADCLRNTDRPWSRRWRVVGILVYVVATTIEETAPSAARRSPSLELKQWDRPVMEEIRLAKLDAVALVRDSFSNPKAEENESDDLDSVTPPLPAIDGNHSDGANDDRGNVGTLRAVLLRQIPPYLLHRLLPRVDPLVPPLVRDPRDHTKGRHVEPDGVPHVRCPVPHEPPELPERRRHGPVRNDLGLVRPDKEDGDTRADLDAVPAPEERDQVVHEPSHVAQGEDEEGLLEVGALDRPEDPKDVRGGVHAEEERVRRARLLLLSALLLGESPERRDLLRLPVGRLDPVHDTVAGRDAQDAPPNGRLALGPGRVGRALVTAVDPVEHALELPLPLLVEEDHVPRALPDPDLPVHAGAQHERPAAGHGQGADLHRVSPQKEDLLELVPVPVPDRPVLGAGKKMARPPGEAEVGHRVLVTVQRPVRVAEVEAPDLHGLVGGPRGEDGVVGAAVEREDRELVPVQAQEELERVVEEHLDRGVEARHEDESLRRLPRLGEPDAHYVVRHLERPDVLRRRPSRLPVRLDLPHLDKLVGRPGRDECLPPLLVNVEAPYGAVVRVLLGEDHVARRHVEDQEVSLPRTQNHVSVPGQERRAEAVRRRPGPRRGRRGGPQARPAPDVPHLDDALGHRASQPVVRRQARRPYPRGVPVHVHRRDPLGRRHGPAPARSGERVYLEGVRGERRRDADPAAPLGAGDEREAAHLVGGPDDPGELELVHRLDRLGVRLGLVRAPSLAPPVVVGLRVVEEAALPRRLRRGGRGRVPLLPPPPEPPPPLLLDLHLGPRGVHLDDAVVRPGDRDAAAVGVEVDRGDPLAARRGHVEGRRGGQGADVAEDVVFRGRGGFLNLILAVVAVCDLRGLALGPGGGVGGPHADLPVCAAGDEPPLIPILALRPLPPRPPDDRAVEAAHRPPVPRERLHAALPPEVPDLDERVGPGGHQPEAEQAGLRHDVPEYHGPVGAPAREPPARRAGSRAAVEPNDPRRGRVAVEHERLAACELVPVPQEVDPAVEERVDQSALRPVPAGRLRRREPPYLRGAQGEHPDGPVGPPRGHPRVLAGPRRARLGDVDAHDLVGVQRPAGPDAAAEDLA</sequence>
<feature type="region of interest" description="Disordered" evidence="1">
    <location>
        <begin position="1668"/>
        <end position="1694"/>
    </location>
</feature>
<keyword evidence="3" id="KW-1185">Reference proteome</keyword>
<protein>
    <submittedName>
        <fullName evidence="2">Uncharacterized protein</fullName>
    </submittedName>
</protein>
<gene>
    <name evidence="2" type="ORF">THAOC_14365</name>
</gene>
<feature type="non-terminal residue" evidence="2">
    <location>
        <position position="2408"/>
    </location>
</feature>
<feature type="compositionally biased region" description="Basic and acidic residues" evidence="1">
    <location>
        <begin position="1421"/>
        <end position="1431"/>
    </location>
</feature>
<evidence type="ECO:0000256" key="1">
    <source>
        <dbReference type="SAM" id="MobiDB-lite"/>
    </source>
</evidence>
<proteinExistence type="predicted"/>
<feature type="region of interest" description="Disordered" evidence="1">
    <location>
        <begin position="1167"/>
        <end position="1204"/>
    </location>
</feature>
<feature type="compositionally biased region" description="Acidic residues" evidence="1">
    <location>
        <begin position="666"/>
        <end position="676"/>
    </location>
</feature>
<feature type="region of interest" description="Disordered" evidence="1">
    <location>
        <begin position="649"/>
        <end position="676"/>
    </location>
</feature>
<feature type="region of interest" description="Disordered" evidence="1">
    <location>
        <begin position="470"/>
        <end position="515"/>
    </location>
</feature>
<reference evidence="2 3" key="1">
    <citation type="journal article" date="2012" name="Genome Biol.">
        <title>Genome and low-iron response of an oceanic diatom adapted to chronic iron limitation.</title>
        <authorList>
            <person name="Lommer M."/>
            <person name="Specht M."/>
            <person name="Roy A.S."/>
            <person name="Kraemer L."/>
            <person name="Andreson R."/>
            <person name="Gutowska M.A."/>
            <person name="Wolf J."/>
            <person name="Bergner S.V."/>
            <person name="Schilhabel M.B."/>
            <person name="Klostermeier U.C."/>
            <person name="Beiko R.G."/>
            <person name="Rosenstiel P."/>
            <person name="Hippler M."/>
            <person name="Laroche J."/>
        </authorList>
    </citation>
    <scope>NUCLEOTIDE SEQUENCE [LARGE SCALE GENOMIC DNA]</scope>
    <source>
        <strain evidence="2 3">CCMP1005</strain>
    </source>
</reference>
<dbReference type="Proteomes" id="UP000266841">
    <property type="component" value="Unassembled WGS sequence"/>
</dbReference>
<dbReference type="EMBL" id="AGNL01016766">
    <property type="protein sequence ID" value="EJK64857.1"/>
    <property type="molecule type" value="Genomic_DNA"/>
</dbReference>
<feature type="region of interest" description="Disordered" evidence="1">
    <location>
        <begin position="1464"/>
        <end position="1549"/>
    </location>
</feature>
<feature type="compositionally biased region" description="Acidic residues" evidence="1">
    <location>
        <begin position="82"/>
        <end position="112"/>
    </location>
</feature>
<feature type="region of interest" description="Disordered" evidence="1">
    <location>
        <begin position="1"/>
        <end position="160"/>
    </location>
</feature>
<feature type="compositionally biased region" description="Basic and acidic residues" evidence="1">
    <location>
        <begin position="1512"/>
        <end position="1541"/>
    </location>
</feature>
<feature type="compositionally biased region" description="Basic and acidic residues" evidence="1">
    <location>
        <begin position="2298"/>
        <end position="2307"/>
    </location>
</feature>
<evidence type="ECO:0000313" key="2">
    <source>
        <dbReference type="EMBL" id="EJK64857.1"/>
    </source>
</evidence>
<feature type="region of interest" description="Disordered" evidence="1">
    <location>
        <begin position="2320"/>
        <end position="2408"/>
    </location>
</feature>
<feature type="compositionally biased region" description="Polar residues" evidence="1">
    <location>
        <begin position="1"/>
        <end position="10"/>
    </location>
</feature>
<feature type="region of interest" description="Disordered" evidence="1">
    <location>
        <begin position="295"/>
        <end position="323"/>
    </location>
</feature>
<feature type="compositionally biased region" description="Basic and acidic residues" evidence="1">
    <location>
        <begin position="1989"/>
        <end position="2007"/>
    </location>
</feature>
<feature type="region of interest" description="Disordered" evidence="1">
    <location>
        <begin position="2216"/>
        <end position="2307"/>
    </location>
</feature>
<feature type="region of interest" description="Disordered" evidence="1">
    <location>
        <begin position="1893"/>
        <end position="2021"/>
    </location>
</feature>
<feature type="compositionally biased region" description="Basic and acidic residues" evidence="1">
    <location>
        <begin position="486"/>
        <end position="515"/>
    </location>
</feature>
<comment type="caution">
    <text evidence="2">The sequence shown here is derived from an EMBL/GenBank/DDBJ whole genome shotgun (WGS) entry which is preliminary data.</text>
</comment>
<feature type="compositionally biased region" description="Basic and acidic residues" evidence="1">
    <location>
        <begin position="49"/>
        <end position="60"/>
    </location>
</feature>
<feature type="compositionally biased region" description="Basic residues" evidence="1">
    <location>
        <begin position="133"/>
        <end position="146"/>
    </location>
</feature>
<organism evidence="2 3">
    <name type="scientific">Thalassiosira oceanica</name>
    <name type="common">Marine diatom</name>
    <dbReference type="NCBI Taxonomy" id="159749"/>
    <lineage>
        <taxon>Eukaryota</taxon>
        <taxon>Sar</taxon>
        <taxon>Stramenopiles</taxon>
        <taxon>Ochrophyta</taxon>
        <taxon>Bacillariophyta</taxon>
        <taxon>Coscinodiscophyceae</taxon>
        <taxon>Thalassiosirophycidae</taxon>
        <taxon>Thalassiosirales</taxon>
        <taxon>Thalassiosiraceae</taxon>
        <taxon>Thalassiosira</taxon>
    </lineage>
</organism>
<evidence type="ECO:0000313" key="3">
    <source>
        <dbReference type="Proteomes" id="UP000266841"/>
    </source>
</evidence>
<dbReference type="OrthoDB" id="49045at2759"/>
<name>K0T340_THAOC</name>
<dbReference type="eggNOG" id="ENOG502SM1Q">
    <property type="taxonomic scope" value="Eukaryota"/>
</dbReference>
<feature type="compositionally biased region" description="Basic and acidic residues" evidence="1">
    <location>
        <begin position="2218"/>
        <end position="2238"/>
    </location>
</feature>
<feature type="compositionally biased region" description="Basic and acidic residues" evidence="1">
    <location>
        <begin position="301"/>
        <end position="323"/>
    </location>
</feature>